<gene>
    <name evidence="4" type="ORF">K431DRAFT_211176</name>
</gene>
<accession>A0A9P4QCR1</accession>
<evidence type="ECO:0000256" key="1">
    <source>
        <dbReference type="SAM" id="MobiDB-lite"/>
    </source>
</evidence>
<reference evidence="4" key="1">
    <citation type="journal article" date="2020" name="Stud. Mycol.">
        <title>101 Dothideomycetes genomes: a test case for predicting lifestyles and emergence of pathogens.</title>
        <authorList>
            <person name="Haridas S."/>
            <person name="Albert R."/>
            <person name="Binder M."/>
            <person name="Bloem J."/>
            <person name="Labutti K."/>
            <person name="Salamov A."/>
            <person name="Andreopoulos B."/>
            <person name="Baker S."/>
            <person name="Barry K."/>
            <person name="Bills G."/>
            <person name="Bluhm B."/>
            <person name="Cannon C."/>
            <person name="Castanera R."/>
            <person name="Culley D."/>
            <person name="Daum C."/>
            <person name="Ezra D."/>
            <person name="Gonzalez J."/>
            <person name="Henrissat B."/>
            <person name="Kuo A."/>
            <person name="Liang C."/>
            <person name="Lipzen A."/>
            <person name="Lutzoni F."/>
            <person name="Magnuson J."/>
            <person name="Mondo S."/>
            <person name="Nolan M."/>
            <person name="Ohm R."/>
            <person name="Pangilinan J."/>
            <person name="Park H.-J."/>
            <person name="Ramirez L."/>
            <person name="Alfaro M."/>
            <person name="Sun H."/>
            <person name="Tritt A."/>
            <person name="Yoshinaga Y."/>
            <person name="Zwiers L.-H."/>
            <person name="Turgeon B."/>
            <person name="Goodwin S."/>
            <person name="Spatafora J."/>
            <person name="Crous P."/>
            <person name="Grigoriev I."/>
        </authorList>
    </citation>
    <scope>NUCLEOTIDE SEQUENCE</scope>
    <source>
        <strain evidence="4">CBS 116435</strain>
    </source>
</reference>
<dbReference type="PANTHER" id="PTHR39613">
    <property type="entry name" value="ANCHORED CELL WALL PROTEIN, PUTATIVE (AFU_ORTHOLOGUE AFUA_4G08960)-RELATED"/>
    <property type="match status" value="1"/>
</dbReference>
<evidence type="ECO:0000313" key="4">
    <source>
        <dbReference type="EMBL" id="KAF2722486.1"/>
    </source>
</evidence>
<organism evidence="4 5">
    <name type="scientific">Polychaeton citri CBS 116435</name>
    <dbReference type="NCBI Taxonomy" id="1314669"/>
    <lineage>
        <taxon>Eukaryota</taxon>
        <taxon>Fungi</taxon>
        <taxon>Dikarya</taxon>
        <taxon>Ascomycota</taxon>
        <taxon>Pezizomycotina</taxon>
        <taxon>Dothideomycetes</taxon>
        <taxon>Dothideomycetidae</taxon>
        <taxon>Capnodiales</taxon>
        <taxon>Capnodiaceae</taxon>
        <taxon>Polychaeton</taxon>
    </lineage>
</organism>
<dbReference type="Pfam" id="PF22799">
    <property type="entry name" value="PIR1-like_C"/>
    <property type="match status" value="1"/>
</dbReference>
<feature type="non-terminal residue" evidence="4">
    <location>
        <position position="428"/>
    </location>
</feature>
<dbReference type="InterPro" id="IPR054508">
    <property type="entry name" value="PIR1-like_C"/>
</dbReference>
<dbReference type="Proteomes" id="UP000799441">
    <property type="component" value="Unassembled WGS sequence"/>
</dbReference>
<sequence length="428" mass="43958">SAAALLPRDRCCFQLTASGGVSGSVGQLNDGQNRVGGGYSPATYCINGGSIIDNNDRGCILTPPTTQFQCDQGATPTSGFTISSSGQIQYNGSNAFYACPATDSEYNIYTNPVEGQDKCVQITLGSSGKCSGNAGSASFASYIATSTSSASSIQINPPPSSYFTPSLPPLTQSTAVTSSISAGSAPGSSAPQASTYSQLAESLAPQSISSLSSTQSPTLQLSTYSQSAQSPSIPAGTSSQAASANTGTTAAPSSASSILPSETEGSSACQTTLIGAYQTPHLIVPVSSSQPDHAYGTQYNATVNSGTSTIFNFDIPQDYHGRTCSIIFLLPEQSQLETSAYDFSGTGSLTFQELSVPADQQTTYNSLPSSRRQLNSIPIQSGNSYVVTSESCQAGQTESILVGSQGGLKLSFFQDWNPAALGLFITSC</sequence>
<dbReference type="Pfam" id="PF09792">
    <property type="entry name" value="But2"/>
    <property type="match status" value="1"/>
</dbReference>
<dbReference type="AlphaFoldDB" id="A0A9P4QCR1"/>
<dbReference type="PANTHER" id="PTHR39613:SF1">
    <property type="entry name" value="ANCHORED CELL WALL PROTEIN, PUTATIVE (AFU_ORTHOLOGUE AFUA_4G08960)-RELATED"/>
    <property type="match status" value="1"/>
</dbReference>
<keyword evidence="5" id="KW-1185">Reference proteome</keyword>
<feature type="compositionally biased region" description="Low complexity" evidence="1">
    <location>
        <begin position="178"/>
        <end position="194"/>
    </location>
</feature>
<proteinExistence type="predicted"/>
<name>A0A9P4QCR1_9PEZI</name>
<protein>
    <recommendedName>
        <fullName evidence="6">Ubiquitin 3 binding protein But2 C-terminal domain-containing protein</fullName>
    </recommendedName>
</protein>
<evidence type="ECO:0000313" key="5">
    <source>
        <dbReference type="Proteomes" id="UP000799441"/>
    </source>
</evidence>
<feature type="region of interest" description="Disordered" evidence="1">
    <location>
        <begin position="220"/>
        <end position="263"/>
    </location>
</feature>
<feature type="region of interest" description="Disordered" evidence="1">
    <location>
        <begin position="178"/>
        <end position="197"/>
    </location>
</feature>
<evidence type="ECO:0000259" key="3">
    <source>
        <dbReference type="Pfam" id="PF22799"/>
    </source>
</evidence>
<feature type="domain" description="Ubiquitin 3 binding protein But2 C-terminal" evidence="2">
    <location>
        <begin position="278"/>
        <end position="418"/>
    </location>
</feature>
<dbReference type="InterPro" id="IPR018620">
    <property type="entry name" value="Ubiquitin3-bd_protein_But2_C"/>
</dbReference>
<dbReference type="OrthoDB" id="4657524at2759"/>
<feature type="non-terminal residue" evidence="4">
    <location>
        <position position="1"/>
    </location>
</feature>
<evidence type="ECO:0000259" key="2">
    <source>
        <dbReference type="Pfam" id="PF09792"/>
    </source>
</evidence>
<dbReference type="EMBL" id="MU003782">
    <property type="protein sequence ID" value="KAF2722486.1"/>
    <property type="molecule type" value="Genomic_DNA"/>
</dbReference>
<feature type="compositionally biased region" description="Low complexity" evidence="1">
    <location>
        <begin position="235"/>
        <end position="257"/>
    </location>
</feature>
<evidence type="ECO:0008006" key="6">
    <source>
        <dbReference type="Google" id="ProtNLM"/>
    </source>
</evidence>
<feature type="domain" description="Cell wall mannoprotein PIR1-like C-terminal" evidence="3">
    <location>
        <begin position="49"/>
        <end position="122"/>
    </location>
</feature>
<comment type="caution">
    <text evidence="4">The sequence shown here is derived from an EMBL/GenBank/DDBJ whole genome shotgun (WGS) entry which is preliminary data.</text>
</comment>